<reference evidence="2 3" key="1">
    <citation type="submission" date="2019-05" db="EMBL/GenBank/DDBJ databases">
        <title>Another draft genome of Portunus trituberculatus and its Hox gene families provides insights of decapod evolution.</title>
        <authorList>
            <person name="Jeong J.-H."/>
            <person name="Song I."/>
            <person name="Kim S."/>
            <person name="Choi T."/>
            <person name="Kim D."/>
            <person name="Ryu S."/>
            <person name="Kim W."/>
        </authorList>
    </citation>
    <scope>NUCLEOTIDE SEQUENCE [LARGE SCALE GENOMIC DNA]</scope>
    <source>
        <tissue evidence="2">Muscle</tissue>
    </source>
</reference>
<dbReference type="Proteomes" id="UP000324222">
    <property type="component" value="Unassembled WGS sequence"/>
</dbReference>
<protein>
    <submittedName>
        <fullName evidence="2">Uncharacterized protein</fullName>
    </submittedName>
</protein>
<sequence>MDKKKRNGAKEKKNGKVALSDCLHKAVVIVCRSSVGAPREASLTQVMARHRHILTGPPEYKRESTLSQGKGNIDAGDHFRLGTL</sequence>
<evidence type="ECO:0000313" key="3">
    <source>
        <dbReference type="Proteomes" id="UP000324222"/>
    </source>
</evidence>
<dbReference type="EMBL" id="VSRR010004975">
    <property type="protein sequence ID" value="MPC41225.1"/>
    <property type="molecule type" value="Genomic_DNA"/>
</dbReference>
<proteinExistence type="predicted"/>
<evidence type="ECO:0000256" key="1">
    <source>
        <dbReference type="SAM" id="MobiDB-lite"/>
    </source>
</evidence>
<feature type="region of interest" description="Disordered" evidence="1">
    <location>
        <begin position="54"/>
        <end position="84"/>
    </location>
</feature>
<feature type="compositionally biased region" description="Basic and acidic residues" evidence="1">
    <location>
        <begin position="75"/>
        <end position="84"/>
    </location>
</feature>
<gene>
    <name evidence="2" type="ORF">E2C01_034812</name>
</gene>
<evidence type="ECO:0000313" key="2">
    <source>
        <dbReference type="EMBL" id="MPC41225.1"/>
    </source>
</evidence>
<comment type="caution">
    <text evidence="2">The sequence shown here is derived from an EMBL/GenBank/DDBJ whole genome shotgun (WGS) entry which is preliminary data.</text>
</comment>
<keyword evidence="3" id="KW-1185">Reference proteome</keyword>
<organism evidence="2 3">
    <name type="scientific">Portunus trituberculatus</name>
    <name type="common">Swimming crab</name>
    <name type="synonym">Neptunus trituberculatus</name>
    <dbReference type="NCBI Taxonomy" id="210409"/>
    <lineage>
        <taxon>Eukaryota</taxon>
        <taxon>Metazoa</taxon>
        <taxon>Ecdysozoa</taxon>
        <taxon>Arthropoda</taxon>
        <taxon>Crustacea</taxon>
        <taxon>Multicrustacea</taxon>
        <taxon>Malacostraca</taxon>
        <taxon>Eumalacostraca</taxon>
        <taxon>Eucarida</taxon>
        <taxon>Decapoda</taxon>
        <taxon>Pleocyemata</taxon>
        <taxon>Brachyura</taxon>
        <taxon>Eubrachyura</taxon>
        <taxon>Portunoidea</taxon>
        <taxon>Portunidae</taxon>
        <taxon>Portuninae</taxon>
        <taxon>Portunus</taxon>
    </lineage>
</organism>
<accession>A0A5B7F6I3</accession>
<dbReference type="AlphaFoldDB" id="A0A5B7F6I3"/>
<name>A0A5B7F6I3_PORTR</name>